<dbReference type="InterPro" id="IPR002492">
    <property type="entry name" value="Transposase_Tc1-like"/>
</dbReference>
<dbReference type="GO" id="GO:0003677">
    <property type="term" value="F:DNA binding"/>
    <property type="evidence" value="ECO:0007669"/>
    <property type="project" value="InterPro"/>
</dbReference>
<sequence length="137" mass="16190">MKSRKRQTSCNIRRLMVKLHNNGKSQREIAKIVGKNRTTVPCIITYTKKILAAADERWNLKQINKDSKENALTLTKEVEQHLKKKVHPENIRRVLRKNELHGRIARKKPYISEKNRKVRVKFADEYIGKDISFWKNG</sequence>
<dbReference type="Pfam" id="PF01498">
    <property type="entry name" value="HTH_Tnp_Tc3_2"/>
    <property type="match status" value="1"/>
</dbReference>
<organism evidence="2 3">
    <name type="scientific">Popillia japonica</name>
    <name type="common">Japanese beetle</name>
    <dbReference type="NCBI Taxonomy" id="7064"/>
    <lineage>
        <taxon>Eukaryota</taxon>
        <taxon>Metazoa</taxon>
        <taxon>Ecdysozoa</taxon>
        <taxon>Arthropoda</taxon>
        <taxon>Hexapoda</taxon>
        <taxon>Insecta</taxon>
        <taxon>Pterygota</taxon>
        <taxon>Neoptera</taxon>
        <taxon>Endopterygota</taxon>
        <taxon>Coleoptera</taxon>
        <taxon>Polyphaga</taxon>
        <taxon>Scarabaeiformia</taxon>
        <taxon>Scarabaeidae</taxon>
        <taxon>Rutelinae</taxon>
        <taxon>Popillia</taxon>
    </lineage>
</organism>
<evidence type="ECO:0000313" key="3">
    <source>
        <dbReference type="Proteomes" id="UP001458880"/>
    </source>
</evidence>
<reference evidence="2 3" key="1">
    <citation type="journal article" date="2024" name="BMC Genomics">
        <title>De novo assembly and annotation of Popillia japonica's genome with initial clues to its potential as an invasive pest.</title>
        <authorList>
            <person name="Cucini C."/>
            <person name="Boschi S."/>
            <person name="Funari R."/>
            <person name="Cardaioli E."/>
            <person name="Iannotti N."/>
            <person name="Marturano G."/>
            <person name="Paoli F."/>
            <person name="Bruttini M."/>
            <person name="Carapelli A."/>
            <person name="Frati F."/>
            <person name="Nardi F."/>
        </authorList>
    </citation>
    <scope>NUCLEOTIDE SEQUENCE [LARGE SCALE GENOMIC DNA]</scope>
    <source>
        <strain evidence="2">DMR45628</strain>
    </source>
</reference>
<gene>
    <name evidence="2" type="ORF">QE152_g25981</name>
</gene>
<dbReference type="EMBL" id="JASPKY010000292">
    <property type="protein sequence ID" value="KAK9710497.1"/>
    <property type="molecule type" value="Genomic_DNA"/>
</dbReference>
<protein>
    <submittedName>
        <fullName evidence="2">Transposase</fullName>
    </submittedName>
</protein>
<evidence type="ECO:0000313" key="2">
    <source>
        <dbReference type="EMBL" id="KAK9710497.1"/>
    </source>
</evidence>
<dbReference type="InterPro" id="IPR036388">
    <property type="entry name" value="WH-like_DNA-bd_sf"/>
</dbReference>
<accession>A0AAW1JY87</accession>
<keyword evidence="3" id="KW-1185">Reference proteome</keyword>
<dbReference type="AlphaFoldDB" id="A0AAW1JY87"/>
<proteinExistence type="predicted"/>
<comment type="caution">
    <text evidence="2">The sequence shown here is derived from an EMBL/GenBank/DDBJ whole genome shotgun (WGS) entry which is preliminary data.</text>
</comment>
<dbReference type="Gene3D" id="1.10.10.10">
    <property type="entry name" value="Winged helix-like DNA-binding domain superfamily/Winged helix DNA-binding domain"/>
    <property type="match status" value="1"/>
</dbReference>
<name>A0AAW1JY87_POPJA</name>
<dbReference type="GO" id="GO:0006313">
    <property type="term" value="P:DNA transposition"/>
    <property type="evidence" value="ECO:0007669"/>
    <property type="project" value="InterPro"/>
</dbReference>
<feature type="domain" description="Transposase Tc1-like" evidence="1">
    <location>
        <begin position="62"/>
        <end position="127"/>
    </location>
</feature>
<dbReference type="Proteomes" id="UP001458880">
    <property type="component" value="Unassembled WGS sequence"/>
</dbReference>
<dbReference type="GO" id="GO:0015074">
    <property type="term" value="P:DNA integration"/>
    <property type="evidence" value="ECO:0007669"/>
    <property type="project" value="InterPro"/>
</dbReference>
<evidence type="ECO:0000259" key="1">
    <source>
        <dbReference type="Pfam" id="PF01498"/>
    </source>
</evidence>